<comment type="caution">
    <text evidence="1">The sequence shown here is derived from an EMBL/GenBank/DDBJ whole genome shotgun (WGS) entry which is preliminary data.</text>
</comment>
<accession>A0A837G4I9</accession>
<dbReference type="SUPFAM" id="SSF159888">
    <property type="entry name" value="YdhG-like"/>
    <property type="match status" value="1"/>
</dbReference>
<dbReference type="Pfam" id="PF08818">
    <property type="entry name" value="DUF1801"/>
    <property type="match status" value="1"/>
</dbReference>
<dbReference type="RefSeq" id="WP_045986660.1">
    <property type="nucleotide sequence ID" value="NZ_CP063051.1"/>
</dbReference>
<gene>
    <name evidence="1" type="ORF">TW71_16805</name>
</gene>
<dbReference type="AlphaFoldDB" id="A0A837G4I9"/>
<name>A0A837G4I9_9VIBR</name>
<protein>
    <submittedName>
        <fullName evidence="1">Uncharacterized protein</fullName>
    </submittedName>
</protein>
<evidence type="ECO:0000313" key="1">
    <source>
        <dbReference type="EMBL" id="KJY70524.1"/>
    </source>
</evidence>
<organism evidence="1">
    <name type="scientific">Vibrio coralliilyticus</name>
    <dbReference type="NCBI Taxonomy" id="190893"/>
    <lineage>
        <taxon>Bacteria</taxon>
        <taxon>Pseudomonadati</taxon>
        <taxon>Pseudomonadota</taxon>
        <taxon>Gammaproteobacteria</taxon>
        <taxon>Vibrionales</taxon>
        <taxon>Vibrionaceae</taxon>
        <taxon>Vibrio</taxon>
    </lineage>
</organism>
<proteinExistence type="predicted"/>
<sequence length="134" mass="15490">MEPSMQVHFNQYPNEARTKLLNLRTMIFQLAEELSLGVVSESLKWGEPSFSVKSGSSIRIDWKSNTPDQYYLFFHCQTKLVDTFRELYGDVLDFQGNRAIVLELSKPLPKDAIRHCLIMSMTYHKIKHLPLLGA</sequence>
<dbReference type="EMBL" id="JXXR01000017">
    <property type="protein sequence ID" value="KJY70524.1"/>
    <property type="molecule type" value="Genomic_DNA"/>
</dbReference>
<dbReference type="InterPro" id="IPR014922">
    <property type="entry name" value="YdhG-like"/>
</dbReference>
<reference evidence="1" key="1">
    <citation type="journal article" date="2015" name="BMC Genomics">
        <title>Genome mining reveals unlocked bioactive potential of marine Gram-negative bacteria.</title>
        <authorList>
            <person name="Machado H."/>
            <person name="Sonnenschein E.C."/>
            <person name="Melchiorsen J."/>
            <person name="Gram L."/>
        </authorList>
    </citation>
    <scope>NUCLEOTIDE SEQUENCE</scope>
    <source>
        <strain evidence="1">S2052</strain>
    </source>
</reference>